<evidence type="ECO:0000313" key="3">
    <source>
        <dbReference type="EMBL" id="SFI86468.1"/>
    </source>
</evidence>
<reference evidence="4" key="1">
    <citation type="submission" date="2016-10" db="EMBL/GenBank/DDBJ databases">
        <authorList>
            <person name="Varghese N."/>
            <person name="Submissions S."/>
        </authorList>
    </citation>
    <scope>NUCLEOTIDE SEQUENCE [LARGE SCALE GENOMIC DNA]</scope>
    <source>
        <strain evidence="4">DSM 17908</strain>
    </source>
</reference>
<reference evidence="3" key="2">
    <citation type="submission" date="2016-10" db="EMBL/GenBank/DDBJ databases">
        <authorList>
            <person name="de Groot N.N."/>
        </authorList>
    </citation>
    <scope>NUCLEOTIDE SEQUENCE [LARGE SCALE GENOMIC DNA]</scope>
    <source>
        <strain evidence="3">DSM 17908</strain>
    </source>
</reference>
<sequence length="31" mass="3712">MLRLSRNEGYKDGNNAAGHHNNRKFYFSERE</sequence>
<feature type="compositionally biased region" description="Basic and acidic residues" evidence="1">
    <location>
        <begin position="1"/>
        <end position="11"/>
    </location>
</feature>
<keyword evidence="5" id="KW-1185">Reference proteome</keyword>
<dbReference type="EMBL" id="FORG01000004">
    <property type="protein sequence ID" value="SFI86468.1"/>
    <property type="molecule type" value="Genomic_DNA"/>
</dbReference>
<evidence type="ECO:0000313" key="4">
    <source>
        <dbReference type="Proteomes" id="UP000198919"/>
    </source>
</evidence>
<dbReference type="AlphaFoldDB" id="A0A1I3LNY2"/>
<dbReference type="Proteomes" id="UP000224607">
    <property type="component" value="Unassembled WGS sequence"/>
</dbReference>
<dbReference type="Proteomes" id="UP000198919">
    <property type="component" value="Unassembled WGS sequence"/>
</dbReference>
<dbReference type="EMBL" id="NITY01000002">
    <property type="protein sequence ID" value="PHM45257.1"/>
    <property type="molecule type" value="Genomic_DNA"/>
</dbReference>
<evidence type="ECO:0000256" key="1">
    <source>
        <dbReference type="SAM" id="MobiDB-lite"/>
    </source>
</evidence>
<accession>A0A1I3LNY2</accession>
<evidence type="ECO:0000313" key="5">
    <source>
        <dbReference type="Proteomes" id="UP000224607"/>
    </source>
</evidence>
<proteinExistence type="predicted"/>
<feature type="region of interest" description="Disordered" evidence="1">
    <location>
        <begin position="1"/>
        <end position="31"/>
    </location>
</feature>
<name>A0A1I3LNY2_9GAMM</name>
<evidence type="ECO:0000313" key="2">
    <source>
        <dbReference type="EMBL" id="PHM45257.1"/>
    </source>
</evidence>
<organism evidence="3 4">
    <name type="scientific">Xenorhabdus mauleonii</name>
    <dbReference type="NCBI Taxonomy" id="351675"/>
    <lineage>
        <taxon>Bacteria</taxon>
        <taxon>Pseudomonadati</taxon>
        <taxon>Pseudomonadota</taxon>
        <taxon>Gammaproteobacteria</taxon>
        <taxon>Enterobacterales</taxon>
        <taxon>Morganellaceae</taxon>
        <taxon>Xenorhabdus</taxon>
    </lineage>
</organism>
<reference evidence="2 5" key="3">
    <citation type="journal article" date="2017" name="Nat. Microbiol.">
        <title>Natural product diversity associated with the nematode symbionts Photorhabdus and Xenorhabdus.</title>
        <authorList>
            <person name="Tobias N.J."/>
            <person name="Wolff H."/>
            <person name="Djahanschiri B."/>
            <person name="Grundmann F."/>
            <person name="Kronenwerth M."/>
            <person name="Shi Y.M."/>
            <person name="Simonyi S."/>
            <person name="Grun P."/>
            <person name="Shapiro-Ilan D."/>
            <person name="Pidot S.J."/>
            <person name="Stinear T.P."/>
            <person name="Ebersberger I."/>
            <person name="Bode H.B."/>
        </authorList>
    </citation>
    <scope>NUCLEOTIDE SEQUENCE [LARGE SCALE GENOMIC DNA]</scope>
    <source>
        <strain evidence="2 5">DSM 17908</strain>
    </source>
</reference>
<gene>
    <name evidence="3" type="ORF">SAMN05421680_10424</name>
    <name evidence="2" type="ORF">Xmau_00907</name>
</gene>
<protein>
    <submittedName>
        <fullName evidence="3">Uncharacterized protein</fullName>
    </submittedName>
</protein>